<keyword evidence="15" id="KW-1185">Reference proteome</keyword>
<sequence>MYEPKSASWTDKRVSKGESPDVPAAALRVLLAEDTQISADVLMALTRHLWVQMDHAINGVEAIAMIKAAESAAKPYSMLLLDVNMPILDGVETARRLRAQGYDAEYLPIIAVTAATDLDEVRTYRAAGMQAYLEKPVALDDLRATLRAWGHRTRSTPQRKRSAALEALKLRFDDRTIGLLQQIDQALDGTDIDEALVMDLRNLLHQLAGTAGSFGQPRLGEVARNKEAALLAAFFAGDDVKPVLEDARNALKAEL</sequence>
<keyword evidence="9" id="KW-0472">Membrane</keyword>
<dbReference type="Pfam" id="PF01627">
    <property type="entry name" value="Hpt"/>
    <property type="match status" value="1"/>
</dbReference>
<evidence type="ECO:0000259" key="12">
    <source>
        <dbReference type="PROSITE" id="PS50110"/>
    </source>
</evidence>
<keyword evidence="6" id="KW-0067">ATP-binding</keyword>
<dbReference type="RefSeq" id="WP_305931238.1">
    <property type="nucleotide sequence ID" value="NZ_JAVAIM010000001.1"/>
</dbReference>
<evidence type="ECO:0000256" key="6">
    <source>
        <dbReference type="ARBA" id="ARBA00022840"/>
    </source>
</evidence>
<evidence type="ECO:0000256" key="11">
    <source>
        <dbReference type="PROSITE-ProRule" id="PRU00169"/>
    </source>
</evidence>
<evidence type="ECO:0000256" key="9">
    <source>
        <dbReference type="ARBA" id="ARBA00023136"/>
    </source>
</evidence>
<evidence type="ECO:0000259" key="13">
    <source>
        <dbReference type="PROSITE" id="PS50894"/>
    </source>
</evidence>
<keyword evidence="8" id="KW-0902">Two-component regulatory system</keyword>
<evidence type="ECO:0000313" key="14">
    <source>
        <dbReference type="EMBL" id="MDP4573762.1"/>
    </source>
</evidence>
<keyword evidence="4" id="KW-0812">Transmembrane</keyword>
<keyword evidence="3 11" id="KW-0597">Phosphoprotein</keyword>
<organism evidence="14 15">
    <name type="scientific">Qipengyuania profundimaris</name>
    <dbReference type="NCBI Taxonomy" id="3067652"/>
    <lineage>
        <taxon>Bacteria</taxon>
        <taxon>Pseudomonadati</taxon>
        <taxon>Pseudomonadota</taxon>
        <taxon>Alphaproteobacteria</taxon>
        <taxon>Sphingomonadales</taxon>
        <taxon>Erythrobacteraceae</taxon>
        <taxon>Qipengyuania</taxon>
    </lineage>
</organism>
<dbReference type="SUPFAM" id="SSF52172">
    <property type="entry name" value="CheY-like"/>
    <property type="match status" value="1"/>
</dbReference>
<dbReference type="InterPro" id="IPR011006">
    <property type="entry name" value="CheY-like_superfamily"/>
</dbReference>
<evidence type="ECO:0000256" key="1">
    <source>
        <dbReference type="ARBA" id="ARBA00004651"/>
    </source>
</evidence>
<accession>A0ABT9HKT4</accession>
<evidence type="ECO:0000256" key="4">
    <source>
        <dbReference type="ARBA" id="ARBA00022692"/>
    </source>
</evidence>
<keyword evidence="5" id="KW-0547">Nucleotide-binding</keyword>
<evidence type="ECO:0000256" key="3">
    <source>
        <dbReference type="ARBA" id="ARBA00022553"/>
    </source>
</evidence>
<evidence type="ECO:0000256" key="7">
    <source>
        <dbReference type="ARBA" id="ARBA00022989"/>
    </source>
</evidence>
<evidence type="ECO:0000256" key="2">
    <source>
        <dbReference type="ARBA" id="ARBA00022475"/>
    </source>
</evidence>
<reference evidence="14 15" key="1">
    <citation type="submission" date="2023-08" db="EMBL/GenBank/DDBJ databases">
        <title>genomic of G39.</title>
        <authorList>
            <person name="Wang Y."/>
        </authorList>
    </citation>
    <scope>NUCLEOTIDE SEQUENCE [LARGE SCALE GENOMIC DNA]</scope>
    <source>
        <strain evidence="14 15">G39</strain>
    </source>
</reference>
<name>A0ABT9HKT4_9SPHN</name>
<comment type="caution">
    <text evidence="14">The sequence shown here is derived from an EMBL/GenBank/DDBJ whole genome shotgun (WGS) entry which is preliminary data.</text>
</comment>
<keyword evidence="7" id="KW-1133">Transmembrane helix</keyword>
<protein>
    <submittedName>
        <fullName evidence="14">Response regulator</fullName>
    </submittedName>
</protein>
<dbReference type="PANTHER" id="PTHR45339:SF1">
    <property type="entry name" value="HYBRID SIGNAL TRANSDUCTION HISTIDINE KINASE J"/>
    <property type="match status" value="1"/>
</dbReference>
<dbReference type="Pfam" id="PF00072">
    <property type="entry name" value="Response_reg"/>
    <property type="match status" value="1"/>
</dbReference>
<feature type="modified residue" description="4-aspartylphosphate" evidence="11">
    <location>
        <position position="82"/>
    </location>
</feature>
<evidence type="ECO:0000256" key="5">
    <source>
        <dbReference type="ARBA" id="ARBA00022741"/>
    </source>
</evidence>
<dbReference type="PANTHER" id="PTHR45339">
    <property type="entry name" value="HYBRID SIGNAL TRANSDUCTION HISTIDINE KINASE J"/>
    <property type="match status" value="1"/>
</dbReference>
<dbReference type="InterPro" id="IPR036641">
    <property type="entry name" value="HPT_dom_sf"/>
</dbReference>
<dbReference type="PROSITE" id="PS50894">
    <property type="entry name" value="HPT"/>
    <property type="match status" value="1"/>
</dbReference>
<feature type="domain" description="HPt" evidence="13">
    <location>
        <begin position="161"/>
        <end position="255"/>
    </location>
</feature>
<dbReference type="Gene3D" id="1.20.120.160">
    <property type="entry name" value="HPT domain"/>
    <property type="match status" value="1"/>
</dbReference>
<comment type="subcellular location">
    <subcellularLocation>
        <location evidence="1">Cell membrane</location>
        <topology evidence="1">Multi-pass membrane protein</topology>
    </subcellularLocation>
</comment>
<feature type="domain" description="Response regulatory" evidence="12">
    <location>
        <begin position="28"/>
        <end position="150"/>
    </location>
</feature>
<dbReference type="CDD" id="cd17546">
    <property type="entry name" value="REC_hyHK_CKI1_RcsC-like"/>
    <property type="match status" value="1"/>
</dbReference>
<dbReference type="SUPFAM" id="SSF47226">
    <property type="entry name" value="Histidine-containing phosphotransfer domain, HPT domain"/>
    <property type="match status" value="1"/>
</dbReference>
<dbReference type="Proteomes" id="UP001240639">
    <property type="component" value="Unassembled WGS sequence"/>
</dbReference>
<feature type="modified residue" description="Phosphohistidine" evidence="10">
    <location>
        <position position="205"/>
    </location>
</feature>
<evidence type="ECO:0000256" key="8">
    <source>
        <dbReference type="ARBA" id="ARBA00023012"/>
    </source>
</evidence>
<proteinExistence type="predicted"/>
<dbReference type="InterPro" id="IPR008207">
    <property type="entry name" value="Sig_transdc_His_kin_Hpt_dom"/>
</dbReference>
<dbReference type="PROSITE" id="PS50110">
    <property type="entry name" value="RESPONSE_REGULATORY"/>
    <property type="match status" value="1"/>
</dbReference>
<dbReference type="InterPro" id="IPR001789">
    <property type="entry name" value="Sig_transdc_resp-reg_receiver"/>
</dbReference>
<keyword evidence="2" id="KW-1003">Cell membrane</keyword>
<dbReference type="SMART" id="SM00448">
    <property type="entry name" value="REC"/>
    <property type="match status" value="1"/>
</dbReference>
<evidence type="ECO:0000256" key="10">
    <source>
        <dbReference type="PROSITE-ProRule" id="PRU00110"/>
    </source>
</evidence>
<evidence type="ECO:0000313" key="15">
    <source>
        <dbReference type="Proteomes" id="UP001240639"/>
    </source>
</evidence>
<dbReference type="EMBL" id="JAVAIM010000001">
    <property type="protein sequence ID" value="MDP4573762.1"/>
    <property type="molecule type" value="Genomic_DNA"/>
</dbReference>
<gene>
    <name evidence="14" type="ORF">Q9K02_01245</name>
</gene>
<dbReference type="Gene3D" id="3.40.50.2300">
    <property type="match status" value="1"/>
</dbReference>